<dbReference type="Pfam" id="PF07705">
    <property type="entry name" value="CARDB"/>
    <property type="match status" value="1"/>
</dbReference>
<dbReference type="Gene3D" id="2.60.40.10">
    <property type="entry name" value="Immunoglobulins"/>
    <property type="match status" value="1"/>
</dbReference>
<protein>
    <recommendedName>
        <fullName evidence="5">CARDB domain-containing protein</fullName>
    </recommendedName>
</protein>
<evidence type="ECO:0000256" key="3">
    <source>
        <dbReference type="ARBA" id="ARBA00023157"/>
    </source>
</evidence>
<dbReference type="GO" id="GO:0005615">
    <property type="term" value="C:extracellular space"/>
    <property type="evidence" value="ECO:0007669"/>
    <property type="project" value="TreeGrafter"/>
</dbReference>
<gene>
    <name evidence="6" type="ORF">A2744_02545</name>
</gene>
<evidence type="ECO:0000256" key="4">
    <source>
        <dbReference type="SAM" id="SignalP"/>
    </source>
</evidence>
<dbReference type="InterPro" id="IPR011936">
    <property type="entry name" value="Myxo_disulph_rpt"/>
</dbReference>
<dbReference type="Proteomes" id="UP000178240">
    <property type="component" value="Unassembled WGS sequence"/>
</dbReference>
<dbReference type="EMBL" id="MHIE01000018">
    <property type="protein sequence ID" value="OGY45577.1"/>
    <property type="molecule type" value="Genomic_DNA"/>
</dbReference>
<feature type="domain" description="CARDB" evidence="5">
    <location>
        <begin position="1234"/>
        <end position="1346"/>
    </location>
</feature>
<feature type="signal peptide" evidence="4">
    <location>
        <begin position="1"/>
        <end position="19"/>
    </location>
</feature>
<dbReference type="GO" id="GO:0004222">
    <property type="term" value="F:metalloendopeptidase activity"/>
    <property type="evidence" value="ECO:0007669"/>
    <property type="project" value="TreeGrafter"/>
</dbReference>
<proteinExistence type="predicted"/>
<evidence type="ECO:0000313" key="6">
    <source>
        <dbReference type="EMBL" id="OGY45577.1"/>
    </source>
</evidence>
<feature type="chain" id="PRO_5009581447" description="CARDB domain-containing protein" evidence="4">
    <location>
        <begin position="20"/>
        <end position="1569"/>
    </location>
</feature>
<dbReference type="InterPro" id="IPR043543">
    <property type="entry name" value="PAPPA/PAPPA2"/>
</dbReference>
<evidence type="ECO:0000256" key="1">
    <source>
        <dbReference type="ARBA" id="ARBA00022729"/>
    </source>
</evidence>
<dbReference type="GO" id="GO:0006508">
    <property type="term" value="P:proteolysis"/>
    <property type="evidence" value="ECO:0007669"/>
    <property type="project" value="TreeGrafter"/>
</dbReference>
<comment type="caution">
    <text evidence="6">The sequence shown here is derived from an EMBL/GenBank/DDBJ whole genome shotgun (WGS) entry which is preliminary data.</text>
</comment>
<evidence type="ECO:0000313" key="7">
    <source>
        <dbReference type="Proteomes" id="UP000178240"/>
    </source>
</evidence>
<dbReference type="GO" id="GO:0007166">
    <property type="term" value="P:cell surface receptor signaling pathway"/>
    <property type="evidence" value="ECO:0007669"/>
    <property type="project" value="TreeGrafter"/>
</dbReference>
<keyword evidence="2" id="KW-0677">Repeat</keyword>
<keyword evidence="3" id="KW-1015">Disulfide bond</keyword>
<evidence type="ECO:0000259" key="5">
    <source>
        <dbReference type="Pfam" id="PF07705"/>
    </source>
</evidence>
<dbReference type="InterPro" id="IPR011635">
    <property type="entry name" value="CARDB"/>
</dbReference>
<reference evidence="6 7" key="1">
    <citation type="journal article" date="2016" name="Nat. Commun.">
        <title>Thousands of microbial genomes shed light on interconnected biogeochemical processes in an aquifer system.</title>
        <authorList>
            <person name="Anantharaman K."/>
            <person name="Brown C.T."/>
            <person name="Hug L.A."/>
            <person name="Sharon I."/>
            <person name="Castelle C.J."/>
            <person name="Probst A.J."/>
            <person name="Thomas B.C."/>
            <person name="Singh A."/>
            <person name="Wilkins M.J."/>
            <person name="Karaoz U."/>
            <person name="Brodie E.L."/>
            <person name="Williams K.H."/>
            <person name="Hubbard S.S."/>
            <person name="Banfield J.F."/>
        </authorList>
    </citation>
    <scope>NUCLEOTIDE SEQUENCE [LARGE SCALE GENOMIC DNA]</scope>
</reference>
<dbReference type="Gene3D" id="2.60.40.2080">
    <property type="match status" value="2"/>
</dbReference>
<dbReference type="InterPro" id="IPR037221">
    <property type="entry name" value="H-type_lectin_dom_sf"/>
</dbReference>
<accession>A0A1G1Y1X3</accession>
<dbReference type="PANTHER" id="PTHR46130">
    <property type="entry name" value="LAMGL DOMAIN-CONTAINING PROTEIN"/>
    <property type="match status" value="1"/>
</dbReference>
<dbReference type="NCBIfam" id="TIGR02232">
    <property type="entry name" value="myxo_disulf_rpt"/>
    <property type="match status" value="2"/>
</dbReference>
<dbReference type="Pfam" id="PF13948">
    <property type="entry name" value="DUF4215"/>
    <property type="match status" value="2"/>
</dbReference>
<dbReference type="PANTHER" id="PTHR46130:SF3">
    <property type="entry name" value="CHROMOSOME UNDETERMINED SCAFFOLD_33, WHOLE GENOME SHOTGUN SEQUENCE"/>
    <property type="match status" value="1"/>
</dbReference>
<name>A0A1G1Y1X3_9BACT</name>
<sequence>MAIMTVTLTMLLGIFSAQAAALTASLVDKLAFKYQSYNFLNIGEYGTLYNLTDKWQTVKFGRAYGQTPVVIVEPLTQFNGQPAHVRLKNITDSSFEVKVEEWAYLDGSHRAEHVNFLIIPAGSYEFGSFQVDVGRLDGVNQTWQAVSYKKPFSVTSPSAVLPIVLSQSQTLNDVTPIVTRNKNVTTTGFEVRIQEEERQDGQHSNELVGYIAFSPFAGNIGNIVMDVGLVKDFKESWKTITFRKFFDQTPVFLADSQTANDIDTAALRQRSLTGRSVQVMVEEEQSKDREIRHSNENVGYIVLSRPKQLVGRVDVYDAGDIASKKVIAGARGLELIHLTLDTSQSDVGLNINSLKELVQYHYNNSTTTTSTATMVDNFAVLADGNPIGSATLFEDHGDQTATLTFDFSASPIKLAAGTQKTLTVVGDVSPLAIGTYQVGPSAGLGQSVVAASLDPDVIGTVAVNVAPSDGSVMEFITHGGLAVSATTTNSVLPQNTLNANVGTLSLQAIDEDIRVEGISIAANFPPGGGASGYQTSAVSVYDGSTLLGKTQGLHAGGIIDLRTNPLIIPVGQTKVLNIKADTSCIGSGCPNLANDPFVFNVSPYLLYGVSSAVRIYPTGQSILGPFTLAVVNPGVLTINIAPGAPTGGLMATNTTVELQRLRLTATNEDILVQEINLCLQDGGENNLSEVGEPSDLTEWRVYNAASSTAPLFTGAVGVGQNCRRFKIAPDALAVPKNSSMGVTLIIKAVTANIGVNQPGTSGADFKVGVGGSDGIKGVGFDSWTVARNSYIASTSSAFKLHLAYPVININTGAVTRESDLVPGSVIFDFTVSNPTSQPLTLHRLSFLTATTTGDLDVTAAKVRTQWAGIDISDPESGQPVWYNGHGGRAFTFNLNDGFGSGSDSYLIAPASSLRLQLIALNVYGADAIDDESITTSILGDNAIYLPSSQVGIVNSANFYQPFAGGNFVWSDLWLNDAWSTNATSSPQWWNGYLVRGLTSQSTCGNGQREFLEQCDDGNNVSGDGCNYICRLETPPTCSDTDVTPQHPDGRNYSIQGTLIMGEVRLQDQCFDANSLEEGYCINSRSGATEVVHCNYGCSNGACNPAPTCGNGVIEPGEQCDDSNAVSGDGCSASCQIEVACFDSDNGDNIATKGYRINYTPGYEDFGRQSWDYCIYDPVIQSGGSVVDNLSKKVASCQGSLCYVIEYHCVADRSDAHRGYPCPGGCTDGSCAVGDLSVSVISLSHDQPVVGQQVSIYINIKNNGSTNLTSMQGIGNVFRNFQDFVFTGDATPLPSPIVDATHPLLPGEQTVYTFFGSFSSSGDKTLTFTVDNANELPESDETNNTKSVVVNVKPSSVTPLFGFAGGDYSQTKVSSHRLYAGFVNGPGKIVSAALLPNYSSCFDIHTVCNSGWQNDCNTFCQGNITYNQGQSCHYYLQLSDPSGASKCVLKVGYDNNGTTGYKFFESYPGTSGYGDYVREIAEPPAVPPQPSCVQGPTTFGGGICADINWSTYPDDPGGACQYGSMGSCTWVGDSLQDPNGHCVDNCNSLEDYDSCINASNGQNWCIPQTN</sequence>
<organism evidence="6 7">
    <name type="scientific">Candidatus Buchananbacteria bacterium RIFCSPHIGHO2_01_FULL_44_11</name>
    <dbReference type="NCBI Taxonomy" id="1797535"/>
    <lineage>
        <taxon>Bacteria</taxon>
        <taxon>Candidatus Buchananiibacteriota</taxon>
    </lineage>
</organism>
<dbReference type="InterPro" id="IPR013783">
    <property type="entry name" value="Ig-like_fold"/>
</dbReference>
<dbReference type="STRING" id="1797535.A2744_02545"/>
<evidence type="ECO:0000256" key="2">
    <source>
        <dbReference type="ARBA" id="ARBA00022737"/>
    </source>
</evidence>
<keyword evidence="1 4" id="KW-0732">Signal</keyword>